<evidence type="ECO:0000313" key="10">
    <source>
        <dbReference type="Proteomes" id="UP000008461"/>
    </source>
</evidence>
<evidence type="ECO:0000256" key="3">
    <source>
        <dbReference type="ARBA" id="ARBA00022679"/>
    </source>
</evidence>
<evidence type="ECO:0000256" key="1">
    <source>
        <dbReference type="ARBA" id="ARBA00022555"/>
    </source>
</evidence>
<name>F4KTV9_HALH1</name>
<dbReference type="HAMAP" id="MF_02060">
    <property type="entry name" value="tRNA_methyltr_TrmH"/>
    <property type="match status" value="1"/>
</dbReference>
<keyword evidence="6 7" id="KW-0694">RNA-binding</keyword>
<comment type="function">
    <text evidence="7">Catalyzes the 2'-O methylation of guanosine at position 18 in tRNA.</text>
</comment>
<keyword evidence="1 7" id="KW-0820">tRNA-binding</keyword>
<evidence type="ECO:0000259" key="8">
    <source>
        <dbReference type="Pfam" id="PF00588"/>
    </source>
</evidence>
<dbReference type="OrthoDB" id="9794400at2"/>
<feature type="binding site" evidence="7">
    <location>
        <position position="153"/>
    </location>
    <ligand>
        <name>S-adenosyl-L-methionine</name>
        <dbReference type="ChEBI" id="CHEBI:59789"/>
    </ligand>
</feature>
<comment type="similarity">
    <text evidence="7">Belongs to the class IV-like SAM-binding methyltransferase superfamily. RNA methyltransferase TrmH family.</text>
</comment>
<keyword evidence="3 7" id="KW-0808">Transferase</keyword>
<dbReference type="InterPro" id="IPR029026">
    <property type="entry name" value="tRNA_m1G_MTases_N"/>
</dbReference>
<evidence type="ECO:0000256" key="5">
    <source>
        <dbReference type="ARBA" id="ARBA00022694"/>
    </source>
</evidence>
<evidence type="ECO:0000256" key="7">
    <source>
        <dbReference type="HAMAP-Rule" id="MF_02060"/>
    </source>
</evidence>
<dbReference type="EMBL" id="CP002691">
    <property type="protein sequence ID" value="AEE48103.1"/>
    <property type="molecule type" value="Genomic_DNA"/>
</dbReference>
<dbReference type="InterPro" id="IPR029028">
    <property type="entry name" value="Alpha/beta_knot_MTases"/>
</dbReference>
<feature type="binding site" evidence="7">
    <location>
        <position position="101"/>
    </location>
    <ligand>
        <name>S-adenosyl-L-methionine</name>
        <dbReference type="ChEBI" id="CHEBI:59789"/>
    </ligand>
</feature>
<protein>
    <recommendedName>
        <fullName evidence="7">tRNA (guanosine(18)-2'-O)-methyltransferase</fullName>
        <ecNumber evidence="7">2.1.1.34</ecNumber>
    </recommendedName>
    <alternativeName>
        <fullName evidence="7">tRNA [Gm18] methyltransferase</fullName>
    </alternativeName>
</protein>
<evidence type="ECO:0000256" key="6">
    <source>
        <dbReference type="ARBA" id="ARBA00022884"/>
    </source>
</evidence>
<keyword evidence="5 7" id="KW-0819">tRNA processing</keyword>
<organism evidence="9 10">
    <name type="scientific">Haliscomenobacter hydrossis (strain ATCC 27775 / DSM 1100 / LMG 10767 / O)</name>
    <dbReference type="NCBI Taxonomy" id="760192"/>
    <lineage>
        <taxon>Bacteria</taxon>
        <taxon>Pseudomonadati</taxon>
        <taxon>Bacteroidota</taxon>
        <taxon>Saprospiria</taxon>
        <taxon>Saprospirales</taxon>
        <taxon>Haliscomenobacteraceae</taxon>
        <taxon>Haliscomenobacter</taxon>
    </lineage>
</organism>
<dbReference type="Proteomes" id="UP000008461">
    <property type="component" value="Chromosome"/>
</dbReference>
<dbReference type="STRING" id="760192.Halhy_0190"/>
<dbReference type="InterPro" id="IPR033671">
    <property type="entry name" value="TrmH"/>
</dbReference>
<dbReference type="RefSeq" id="WP_013762667.1">
    <property type="nucleotide sequence ID" value="NC_015510.1"/>
</dbReference>
<evidence type="ECO:0000313" key="9">
    <source>
        <dbReference type="EMBL" id="AEE48103.1"/>
    </source>
</evidence>
<dbReference type="KEGG" id="hhy:Halhy_0190"/>
<keyword evidence="2 7" id="KW-0489">Methyltransferase</keyword>
<proteinExistence type="inferred from homology"/>
<dbReference type="SUPFAM" id="SSF75217">
    <property type="entry name" value="alpha/beta knot"/>
    <property type="match status" value="1"/>
</dbReference>
<reference key="2">
    <citation type="submission" date="2011-04" db="EMBL/GenBank/DDBJ databases">
        <title>Complete sequence of chromosome of Haliscomenobacter hydrossis DSM 1100.</title>
        <authorList>
            <consortium name="US DOE Joint Genome Institute (JGI-PGF)"/>
            <person name="Lucas S."/>
            <person name="Han J."/>
            <person name="Lapidus A."/>
            <person name="Bruce D."/>
            <person name="Goodwin L."/>
            <person name="Pitluck S."/>
            <person name="Peters L."/>
            <person name="Kyrpides N."/>
            <person name="Mavromatis K."/>
            <person name="Ivanova N."/>
            <person name="Ovchinnikova G."/>
            <person name="Pagani I."/>
            <person name="Daligault H."/>
            <person name="Detter J.C."/>
            <person name="Han C."/>
            <person name="Land M."/>
            <person name="Hauser L."/>
            <person name="Markowitz V."/>
            <person name="Cheng J.-F."/>
            <person name="Hugenholtz P."/>
            <person name="Woyke T."/>
            <person name="Wu D."/>
            <person name="Verbarg S."/>
            <person name="Frueling A."/>
            <person name="Brambilla E."/>
            <person name="Klenk H.-P."/>
            <person name="Eisen J.A."/>
        </authorList>
    </citation>
    <scope>NUCLEOTIDE SEQUENCE</scope>
    <source>
        <strain>DSM 1100</strain>
    </source>
</reference>
<keyword evidence="10" id="KW-1185">Reference proteome</keyword>
<feature type="binding site" evidence="7">
    <location>
        <position position="144"/>
    </location>
    <ligand>
        <name>S-adenosyl-L-methionine</name>
        <dbReference type="ChEBI" id="CHEBI:59789"/>
    </ligand>
</feature>
<dbReference type="GO" id="GO:0141100">
    <property type="term" value="F:tRNA (guanine(18)-2'-O)-methyltransferase activity"/>
    <property type="evidence" value="ECO:0007669"/>
    <property type="project" value="UniProtKB-UniRule"/>
</dbReference>
<dbReference type="InterPro" id="IPR001537">
    <property type="entry name" value="SpoU_MeTrfase"/>
</dbReference>
<dbReference type="Gene3D" id="3.40.1280.10">
    <property type="match status" value="1"/>
</dbReference>
<keyword evidence="4 7" id="KW-0949">S-adenosyl-L-methionine</keyword>
<gene>
    <name evidence="7" type="primary">trmH</name>
    <name evidence="9" type="ordered locus">Halhy_0190</name>
</gene>
<dbReference type="GO" id="GO:0000049">
    <property type="term" value="F:tRNA binding"/>
    <property type="evidence" value="ECO:0007669"/>
    <property type="project" value="UniProtKB-UniRule"/>
</dbReference>
<dbReference type="PANTHER" id="PTHR43453:SF1">
    <property type="entry name" value="TRNA_RRNA METHYLTRANSFERASE SPOU TYPE DOMAIN-CONTAINING PROTEIN"/>
    <property type="match status" value="1"/>
</dbReference>
<dbReference type="GO" id="GO:0002938">
    <property type="term" value="P:tRNA guanine ribose methylation"/>
    <property type="evidence" value="ECO:0007669"/>
    <property type="project" value="UniProtKB-UniRule"/>
</dbReference>
<feature type="domain" description="tRNA/rRNA methyltransferase SpoU type" evidence="8">
    <location>
        <begin position="20"/>
        <end position="164"/>
    </location>
</feature>
<evidence type="ECO:0000256" key="2">
    <source>
        <dbReference type="ARBA" id="ARBA00022603"/>
    </source>
</evidence>
<reference evidence="9 10" key="1">
    <citation type="journal article" date="2011" name="Stand. Genomic Sci.">
        <title>Complete genome sequence of Haliscomenobacter hydrossis type strain (O).</title>
        <authorList>
            <consortium name="US DOE Joint Genome Institute (JGI-PGF)"/>
            <person name="Daligault H."/>
            <person name="Lapidus A."/>
            <person name="Zeytun A."/>
            <person name="Nolan M."/>
            <person name="Lucas S."/>
            <person name="Del Rio T.G."/>
            <person name="Tice H."/>
            <person name="Cheng J.F."/>
            <person name="Tapia R."/>
            <person name="Han C."/>
            <person name="Goodwin L."/>
            <person name="Pitluck S."/>
            <person name="Liolios K."/>
            <person name="Pagani I."/>
            <person name="Ivanova N."/>
            <person name="Huntemann M."/>
            <person name="Mavromatis K."/>
            <person name="Mikhailova N."/>
            <person name="Pati A."/>
            <person name="Chen A."/>
            <person name="Palaniappan K."/>
            <person name="Land M."/>
            <person name="Hauser L."/>
            <person name="Brambilla E.M."/>
            <person name="Rohde M."/>
            <person name="Verbarg S."/>
            <person name="Goker M."/>
            <person name="Bristow J."/>
            <person name="Eisen J.A."/>
            <person name="Markowitz V."/>
            <person name="Hugenholtz P."/>
            <person name="Kyrpides N.C."/>
            <person name="Klenk H.P."/>
            <person name="Woyke T."/>
        </authorList>
    </citation>
    <scope>NUCLEOTIDE SEQUENCE [LARGE SCALE GENOMIC DNA]</scope>
    <source>
        <strain evidence="10">ATCC 27775 / DSM 1100 / LMG 10767 / O</strain>
    </source>
</reference>
<dbReference type="eggNOG" id="COG0566">
    <property type="taxonomic scope" value="Bacteria"/>
</dbReference>
<dbReference type="EC" id="2.1.1.34" evidence="7"/>
<comment type="caution">
    <text evidence="7">Lacks conserved residue(s) required for the propagation of feature annotation.</text>
</comment>
<dbReference type="PANTHER" id="PTHR43453">
    <property type="entry name" value="RRNA METHYLASE-LIKE"/>
    <property type="match status" value="1"/>
</dbReference>
<comment type="catalytic activity">
    <reaction evidence="7">
        <text>guanosine(18) in tRNA + S-adenosyl-L-methionine = 2'-O-methylguanosine(18) in tRNA + S-adenosyl-L-homocysteine + H(+)</text>
        <dbReference type="Rhea" id="RHEA:20077"/>
        <dbReference type="Rhea" id="RHEA-COMP:10190"/>
        <dbReference type="Rhea" id="RHEA-COMP:10192"/>
        <dbReference type="ChEBI" id="CHEBI:15378"/>
        <dbReference type="ChEBI" id="CHEBI:57856"/>
        <dbReference type="ChEBI" id="CHEBI:59789"/>
        <dbReference type="ChEBI" id="CHEBI:74269"/>
        <dbReference type="ChEBI" id="CHEBI:74445"/>
        <dbReference type="EC" id="2.1.1.34"/>
    </reaction>
</comment>
<dbReference type="Pfam" id="PF00588">
    <property type="entry name" value="SpoU_methylase"/>
    <property type="match status" value="1"/>
</dbReference>
<dbReference type="HOGENOM" id="CLU_021322_4_2_10"/>
<dbReference type="AlphaFoldDB" id="F4KTV9"/>
<dbReference type="CDD" id="cd18092">
    <property type="entry name" value="SpoU-like_TrmH"/>
    <property type="match status" value="1"/>
</dbReference>
<accession>F4KTV9</accession>
<evidence type="ECO:0000256" key="4">
    <source>
        <dbReference type="ARBA" id="ARBA00022691"/>
    </source>
</evidence>
<sequence length="209" mass="23557">MEASREQKIRQLAQNRQFDLTVILENVDDPHNVGAVLRSCDSVGIREIFVLYTRPGLQNHKLELGKRTSAGSRKWIDVYLYREVDACMEHVRRNYQRVYATHLAHDAKSLYELDLAQSAALMFGNEADGLSELALSQADGNFIIPQVGMAQSLNVSVACAVSLYEAFRQRSAKGLYGVGNPASTDQQAALLEDYFRRQEDLEEAWKTTK</sequence>